<sequence>MHRASPLSPTATQTHAKSSGPIYHHFGAIHHHSRPLLEFYMATTTMPQPPDYTMACITNIIDLLHSRRTRIASLRLISLSPNFFDDLVATTDLPTFTQTGRLFQCLMEIQYTRGFSKPVDRAITKLLLHAIKGCDNQLSQLKSQHAHDRIYWLPSESAIKEILDIYRSFLQYITYQHSPVPLVKDLDLAEAKRRLSKLCPRINNINRISPSPTRPTAPVFWTDSPTTRQRPSPETPQEKVTKPRSQRATRNTKPAPIAQPRPHAVGLPTPPDTIPTPTSTTPICDRYLTIPTLQLTRNHDPNLKISIPRGSQRKYIARLRVVNGMVEEVTQPFTPNHEVDKLAESKELAEGRNYAEKADAQLKREYAEWREKCLRGFLRFSPEPSGERCS</sequence>
<organism evidence="2 3">
    <name type="scientific">Podospora aff. communis PSN243</name>
    <dbReference type="NCBI Taxonomy" id="3040156"/>
    <lineage>
        <taxon>Eukaryota</taxon>
        <taxon>Fungi</taxon>
        <taxon>Dikarya</taxon>
        <taxon>Ascomycota</taxon>
        <taxon>Pezizomycotina</taxon>
        <taxon>Sordariomycetes</taxon>
        <taxon>Sordariomycetidae</taxon>
        <taxon>Sordariales</taxon>
        <taxon>Podosporaceae</taxon>
        <taxon>Podospora</taxon>
    </lineage>
</organism>
<name>A0AAV9GKB2_9PEZI</name>
<proteinExistence type="predicted"/>
<reference evidence="2" key="1">
    <citation type="journal article" date="2023" name="Mol. Phylogenet. Evol.">
        <title>Genome-scale phylogeny and comparative genomics of the fungal order Sordariales.</title>
        <authorList>
            <person name="Hensen N."/>
            <person name="Bonometti L."/>
            <person name="Westerberg I."/>
            <person name="Brannstrom I.O."/>
            <person name="Guillou S."/>
            <person name="Cros-Aarteil S."/>
            <person name="Calhoun S."/>
            <person name="Haridas S."/>
            <person name="Kuo A."/>
            <person name="Mondo S."/>
            <person name="Pangilinan J."/>
            <person name="Riley R."/>
            <person name="LaButti K."/>
            <person name="Andreopoulos B."/>
            <person name="Lipzen A."/>
            <person name="Chen C."/>
            <person name="Yan M."/>
            <person name="Daum C."/>
            <person name="Ng V."/>
            <person name="Clum A."/>
            <person name="Steindorff A."/>
            <person name="Ohm R.A."/>
            <person name="Martin F."/>
            <person name="Silar P."/>
            <person name="Natvig D.O."/>
            <person name="Lalanne C."/>
            <person name="Gautier V."/>
            <person name="Ament-Velasquez S.L."/>
            <person name="Kruys A."/>
            <person name="Hutchinson M.I."/>
            <person name="Powell A.J."/>
            <person name="Barry K."/>
            <person name="Miller A.N."/>
            <person name="Grigoriev I.V."/>
            <person name="Debuchy R."/>
            <person name="Gladieux P."/>
            <person name="Hiltunen Thoren M."/>
            <person name="Johannesson H."/>
        </authorList>
    </citation>
    <scope>NUCLEOTIDE SEQUENCE</scope>
    <source>
        <strain evidence="2">PSN243</strain>
    </source>
</reference>
<feature type="region of interest" description="Disordered" evidence="1">
    <location>
        <begin position="204"/>
        <end position="282"/>
    </location>
</feature>
<evidence type="ECO:0000313" key="3">
    <source>
        <dbReference type="Proteomes" id="UP001321760"/>
    </source>
</evidence>
<gene>
    <name evidence="2" type="ORF">QBC34DRAFT_465704</name>
</gene>
<evidence type="ECO:0000256" key="1">
    <source>
        <dbReference type="SAM" id="MobiDB-lite"/>
    </source>
</evidence>
<dbReference type="Proteomes" id="UP001321760">
    <property type="component" value="Unassembled WGS sequence"/>
</dbReference>
<accession>A0AAV9GKB2</accession>
<comment type="caution">
    <text evidence="2">The sequence shown here is derived from an EMBL/GenBank/DDBJ whole genome shotgun (WGS) entry which is preliminary data.</text>
</comment>
<keyword evidence="3" id="KW-1185">Reference proteome</keyword>
<protein>
    <submittedName>
        <fullName evidence="2">Uncharacterized protein</fullName>
    </submittedName>
</protein>
<reference evidence="2" key="2">
    <citation type="submission" date="2023-05" db="EMBL/GenBank/DDBJ databases">
        <authorList>
            <consortium name="Lawrence Berkeley National Laboratory"/>
            <person name="Steindorff A."/>
            <person name="Hensen N."/>
            <person name="Bonometti L."/>
            <person name="Westerberg I."/>
            <person name="Brannstrom I.O."/>
            <person name="Guillou S."/>
            <person name="Cros-Aarteil S."/>
            <person name="Calhoun S."/>
            <person name="Haridas S."/>
            <person name="Kuo A."/>
            <person name="Mondo S."/>
            <person name="Pangilinan J."/>
            <person name="Riley R."/>
            <person name="Labutti K."/>
            <person name="Andreopoulos B."/>
            <person name="Lipzen A."/>
            <person name="Chen C."/>
            <person name="Yanf M."/>
            <person name="Daum C."/>
            <person name="Ng V."/>
            <person name="Clum A."/>
            <person name="Ohm R."/>
            <person name="Martin F."/>
            <person name="Silar P."/>
            <person name="Natvig D."/>
            <person name="Lalanne C."/>
            <person name="Gautier V."/>
            <person name="Ament-Velasquez S.L."/>
            <person name="Kruys A."/>
            <person name="Hutchinson M.I."/>
            <person name="Powell A.J."/>
            <person name="Barry K."/>
            <person name="Miller A.N."/>
            <person name="Grigoriev I.V."/>
            <person name="Debuchy R."/>
            <person name="Gladieux P."/>
            <person name="Thoren M.H."/>
            <person name="Johannesson H."/>
        </authorList>
    </citation>
    <scope>NUCLEOTIDE SEQUENCE</scope>
    <source>
        <strain evidence="2">PSN243</strain>
    </source>
</reference>
<feature type="compositionally biased region" description="Polar residues" evidence="1">
    <location>
        <begin position="223"/>
        <end position="232"/>
    </location>
</feature>
<evidence type="ECO:0000313" key="2">
    <source>
        <dbReference type="EMBL" id="KAK4448365.1"/>
    </source>
</evidence>
<dbReference type="EMBL" id="MU865943">
    <property type="protein sequence ID" value="KAK4448365.1"/>
    <property type="molecule type" value="Genomic_DNA"/>
</dbReference>
<dbReference type="AlphaFoldDB" id="A0AAV9GKB2"/>